<dbReference type="Pfam" id="PF00563">
    <property type="entry name" value="EAL"/>
    <property type="match status" value="1"/>
</dbReference>
<name>A0ABQ3G3K0_9BURK</name>
<feature type="domain" description="PAS" evidence="1">
    <location>
        <begin position="8"/>
        <end position="78"/>
    </location>
</feature>
<organism evidence="4 5">
    <name type="scientific">Pseudorhodoferax aquiterrae</name>
    <dbReference type="NCBI Taxonomy" id="747304"/>
    <lineage>
        <taxon>Bacteria</taxon>
        <taxon>Pseudomonadati</taxon>
        <taxon>Pseudomonadota</taxon>
        <taxon>Betaproteobacteria</taxon>
        <taxon>Burkholderiales</taxon>
        <taxon>Comamonadaceae</taxon>
    </lineage>
</organism>
<comment type="caution">
    <text evidence="4">The sequence shown here is derived from an EMBL/GenBank/DDBJ whole genome shotgun (WGS) entry which is preliminary data.</text>
</comment>
<evidence type="ECO:0000259" key="2">
    <source>
        <dbReference type="PROSITE" id="PS50883"/>
    </source>
</evidence>
<dbReference type="PANTHER" id="PTHR44757:SF2">
    <property type="entry name" value="BIOFILM ARCHITECTURE MAINTENANCE PROTEIN MBAA"/>
    <property type="match status" value="1"/>
</dbReference>
<dbReference type="Gene3D" id="3.20.20.450">
    <property type="entry name" value="EAL domain"/>
    <property type="match status" value="1"/>
</dbReference>
<dbReference type="NCBIfam" id="TIGR00254">
    <property type="entry name" value="GGDEF"/>
    <property type="match status" value="1"/>
</dbReference>
<evidence type="ECO:0000313" key="5">
    <source>
        <dbReference type="Proteomes" id="UP000626210"/>
    </source>
</evidence>
<dbReference type="InterPro" id="IPR029787">
    <property type="entry name" value="Nucleotide_cyclase"/>
</dbReference>
<dbReference type="Gene3D" id="3.30.70.270">
    <property type="match status" value="1"/>
</dbReference>
<dbReference type="Pfam" id="PF00989">
    <property type="entry name" value="PAS"/>
    <property type="match status" value="1"/>
</dbReference>
<dbReference type="InterPro" id="IPR035919">
    <property type="entry name" value="EAL_sf"/>
</dbReference>
<dbReference type="InterPro" id="IPR013767">
    <property type="entry name" value="PAS_fold"/>
</dbReference>
<sequence>MTPYHEQPEVLAQAIIASAPDGILLVDDSNHILLANSAMEKICGYTRTELVGQPVEIFLPPQARERHRTNVQRYAANPQQRPMGMVENLSLQHKSGRMVPVDIALGQVVRDGGQATVVFVRDITGIKELQRQMQFHATRDTLTGLANRWMFNQHLAQAFRQMGRQPGKLALLLLDLDDFKSANDRHGHAVGDLVLVEAARRIAASVRTGDVIARLGGDEFVVLLREIGTSDAVVVAEKIVEALAQPCMVEGHGITLGGSIGIAYCPDDAQDADTLMRYADMAMYRAKSLGRGQCAVYSASMAQQIAHRARVRDRLKLALDAGELQLCYQPQIRLPGQTVTGVEALLRWTDAELGEQHPADFIPIAESADLIVPIGEWVIEMACRQAVAWRDAGMPLRVGVNLSARQFRNEALADQIRTTLERHGLDPALIELEITESEAMADPKRTGQLLKRLRGLGVAIALDDFGTGHSSLAYLRELPVTRLKIDKAFIRPIGEPGSETVLVKAILALASTLGLEVVAEGVETRAQLDFLRDNGCNAYQGWLFAKAVPAERVTALVQAMQR</sequence>
<evidence type="ECO:0000259" key="3">
    <source>
        <dbReference type="PROSITE" id="PS50887"/>
    </source>
</evidence>
<accession>A0ABQ3G3K0</accession>
<feature type="domain" description="EAL" evidence="2">
    <location>
        <begin position="308"/>
        <end position="561"/>
    </location>
</feature>
<dbReference type="SMART" id="SM00267">
    <property type="entry name" value="GGDEF"/>
    <property type="match status" value="1"/>
</dbReference>
<evidence type="ECO:0000313" key="4">
    <source>
        <dbReference type="EMBL" id="GHC85742.1"/>
    </source>
</evidence>
<protein>
    <recommendedName>
        <fullName evidence="6">EAL domain-containing protein</fullName>
    </recommendedName>
</protein>
<dbReference type="InterPro" id="IPR000014">
    <property type="entry name" value="PAS"/>
</dbReference>
<dbReference type="PROSITE" id="PS50883">
    <property type="entry name" value="EAL"/>
    <property type="match status" value="1"/>
</dbReference>
<reference evidence="5" key="1">
    <citation type="journal article" date="2019" name="Int. J. Syst. Evol. Microbiol.">
        <title>The Global Catalogue of Microorganisms (GCM) 10K type strain sequencing project: providing services to taxonomists for standard genome sequencing and annotation.</title>
        <authorList>
            <consortium name="The Broad Institute Genomics Platform"/>
            <consortium name="The Broad Institute Genome Sequencing Center for Infectious Disease"/>
            <person name="Wu L."/>
            <person name="Ma J."/>
        </authorList>
    </citation>
    <scope>NUCLEOTIDE SEQUENCE [LARGE SCALE GENOMIC DNA]</scope>
    <source>
        <strain evidence="5">KCTC 23314</strain>
    </source>
</reference>
<dbReference type="CDD" id="cd01948">
    <property type="entry name" value="EAL"/>
    <property type="match status" value="1"/>
</dbReference>
<dbReference type="SMART" id="SM00052">
    <property type="entry name" value="EAL"/>
    <property type="match status" value="1"/>
</dbReference>
<dbReference type="Gene3D" id="3.30.450.20">
    <property type="entry name" value="PAS domain"/>
    <property type="match status" value="1"/>
</dbReference>
<dbReference type="NCBIfam" id="TIGR00229">
    <property type="entry name" value="sensory_box"/>
    <property type="match status" value="1"/>
</dbReference>
<dbReference type="EMBL" id="BMYK01000008">
    <property type="protein sequence ID" value="GHC85742.1"/>
    <property type="molecule type" value="Genomic_DNA"/>
</dbReference>
<dbReference type="SUPFAM" id="SSF141868">
    <property type="entry name" value="EAL domain-like"/>
    <property type="match status" value="1"/>
</dbReference>
<dbReference type="SUPFAM" id="SSF55073">
    <property type="entry name" value="Nucleotide cyclase"/>
    <property type="match status" value="1"/>
</dbReference>
<dbReference type="SMART" id="SM00091">
    <property type="entry name" value="PAS"/>
    <property type="match status" value="1"/>
</dbReference>
<keyword evidence="5" id="KW-1185">Reference proteome</keyword>
<dbReference type="CDD" id="cd01949">
    <property type="entry name" value="GGDEF"/>
    <property type="match status" value="1"/>
</dbReference>
<dbReference type="Pfam" id="PF00990">
    <property type="entry name" value="GGDEF"/>
    <property type="match status" value="1"/>
</dbReference>
<dbReference type="InterPro" id="IPR035965">
    <property type="entry name" value="PAS-like_dom_sf"/>
</dbReference>
<dbReference type="PROSITE" id="PS50112">
    <property type="entry name" value="PAS"/>
    <property type="match status" value="1"/>
</dbReference>
<dbReference type="CDD" id="cd00130">
    <property type="entry name" value="PAS"/>
    <property type="match status" value="1"/>
</dbReference>
<dbReference type="InterPro" id="IPR001633">
    <property type="entry name" value="EAL_dom"/>
</dbReference>
<evidence type="ECO:0008006" key="6">
    <source>
        <dbReference type="Google" id="ProtNLM"/>
    </source>
</evidence>
<dbReference type="SUPFAM" id="SSF55785">
    <property type="entry name" value="PYP-like sensor domain (PAS domain)"/>
    <property type="match status" value="1"/>
</dbReference>
<dbReference type="PROSITE" id="PS50887">
    <property type="entry name" value="GGDEF"/>
    <property type="match status" value="1"/>
</dbReference>
<evidence type="ECO:0000259" key="1">
    <source>
        <dbReference type="PROSITE" id="PS50112"/>
    </source>
</evidence>
<dbReference type="InterPro" id="IPR043128">
    <property type="entry name" value="Rev_trsase/Diguanyl_cyclase"/>
</dbReference>
<dbReference type="PANTHER" id="PTHR44757">
    <property type="entry name" value="DIGUANYLATE CYCLASE DGCP"/>
    <property type="match status" value="1"/>
</dbReference>
<proteinExistence type="predicted"/>
<dbReference type="InterPro" id="IPR052155">
    <property type="entry name" value="Biofilm_reg_signaling"/>
</dbReference>
<gene>
    <name evidence="4" type="ORF">GCM10007320_31010</name>
</gene>
<feature type="domain" description="GGDEF" evidence="3">
    <location>
        <begin position="167"/>
        <end position="299"/>
    </location>
</feature>
<dbReference type="Proteomes" id="UP000626210">
    <property type="component" value="Unassembled WGS sequence"/>
</dbReference>
<dbReference type="InterPro" id="IPR000160">
    <property type="entry name" value="GGDEF_dom"/>
</dbReference>